<feature type="region of interest" description="Disordered" evidence="1">
    <location>
        <begin position="1"/>
        <end position="28"/>
    </location>
</feature>
<sequence>MAKIQTNFEAKSDSFDKKTVNKNSKTKASLSNEGLNKLWCLGHSGLMLYDALKGEFDTIKEWSVITGLPYKMLKGMTWWDVQAFTMADI</sequence>
<reference evidence="2 3" key="1">
    <citation type="submission" date="2023-09" db="EMBL/GenBank/DDBJ databases">
        <authorList>
            <person name="Qi X."/>
        </authorList>
    </citation>
    <scope>NUCLEOTIDE SEQUENCE [LARGE SCALE GENOMIC DNA]</scope>
    <source>
        <strain evidence="2 3">S1-1</strain>
    </source>
</reference>
<organism evidence="2 3">
    <name type="scientific">Thalassotalea fonticola</name>
    <dbReference type="NCBI Taxonomy" id="3065649"/>
    <lineage>
        <taxon>Bacteria</taxon>
        <taxon>Pseudomonadati</taxon>
        <taxon>Pseudomonadota</taxon>
        <taxon>Gammaproteobacteria</taxon>
        <taxon>Alteromonadales</taxon>
        <taxon>Colwelliaceae</taxon>
        <taxon>Thalassotalea</taxon>
    </lineage>
</organism>
<evidence type="ECO:0000313" key="2">
    <source>
        <dbReference type="EMBL" id="WOH38467.1"/>
    </source>
</evidence>
<protein>
    <submittedName>
        <fullName evidence="2">Uncharacterized protein</fullName>
    </submittedName>
</protein>
<accession>A0ABZ0GSR7</accession>
<proteinExistence type="predicted"/>
<dbReference type="RefSeq" id="WP_348397236.1">
    <property type="nucleotide sequence ID" value="NZ_CP136600.1"/>
</dbReference>
<keyword evidence="3" id="KW-1185">Reference proteome</keyword>
<dbReference type="EMBL" id="CP136600">
    <property type="protein sequence ID" value="WOH38467.1"/>
    <property type="molecule type" value="Genomic_DNA"/>
</dbReference>
<evidence type="ECO:0000313" key="3">
    <source>
        <dbReference type="Proteomes" id="UP001301442"/>
    </source>
</evidence>
<name>A0ABZ0GSR7_9GAMM</name>
<evidence type="ECO:0000256" key="1">
    <source>
        <dbReference type="SAM" id="MobiDB-lite"/>
    </source>
</evidence>
<feature type="compositionally biased region" description="Basic and acidic residues" evidence="1">
    <location>
        <begin position="10"/>
        <end position="19"/>
    </location>
</feature>
<dbReference type="Proteomes" id="UP001301442">
    <property type="component" value="Chromosome"/>
</dbReference>
<gene>
    <name evidence="2" type="ORF">RI844_04385</name>
</gene>